<dbReference type="PROSITE" id="PS51000">
    <property type="entry name" value="HTH_DEOR_2"/>
    <property type="match status" value="1"/>
</dbReference>
<evidence type="ECO:0000259" key="4">
    <source>
        <dbReference type="PROSITE" id="PS51000"/>
    </source>
</evidence>
<dbReference type="InterPro" id="IPR018356">
    <property type="entry name" value="Tscrpt_reg_HTH_DeoR_CS"/>
</dbReference>
<sequence length="254" mass="27576">MTITDRHQLIIQKLQEQGRVDIQELSEALQVSGVTIRKDLKLLEEKNLLFRTKGGGSINNPYAVEHTINEKEFINAGQKKKIAKAALTLLSQHDSIIIGSGTTVFELAQALYPSKHITVITPALRVALELCNRPNIDILQIGGLIHHSSASAAGAFGERLLEDISCGLLFLGVDGIEPEFGLSITNLAEASLDKKMVQVAQQVVVMADSTKFGRRGIGRICGLEQVDYIITDAGAPAESIKQLEEKGVKTIIVE</sequence>
<keyword evidence="1" id="KW-0805">Transcription regulation</keyword>
<dbReference type="InterPro" id="IPR036388">
    <property type="entry name" value="WH-like_DNA-bd_sf"/>
</dbReference>
<dbReference type="SUPFAM" id="SSF100950">
    <property type="entry name" value="NagB/RpiA/CoA transferase-like"/>
    <property type="match status" value="1"/>
</dbReference>
<dbReference type="AlphaFoldDB" id="A0A4S8HVL5"/>
<dbReference type="InterPro" id="IPR001034">
    <property type="entry name" value="DeoR_HTH"/>
</dbReference>
<dbReference type="Gene3D" id="1.10.10.10">
    <property type="entry name" value="Winged helix-like DNA-binding domain superfamily/Winged helix DNA-binding domain"/>
    <property type="match status" value="1"/>
</dbReference>
<dbReference type="Pfam" id="PF00455">
    <property type="entry name" value="DeoRC"/>
    <property type="match status" value="1"/>
</dbReference>
<keyword evidence="3" id="KW-0804">Transcription</keyword>
<organism evidence="5 6">
    <name type="scientific">Niastella caeni</name>
    <dbReference type="NCBI Taxonomy" id="2569763"/>
    <lineage>
        <taxon>Bacteria</taxon>
        <taxon>Pseudomonadati</taxon>
        <taxon>Bacteroidota</taxon>
        <taxon>Chitinophagia</taxon>
        <taxon>Chitinophagales</taxon>
        <taxon>Chitinophagaceae</taxon>
        <taxon>Niastella</taxon>
    </lineage>
</organism>
<dbReference type="Proteomes" id="UP000306918">
    <property type="component" value="Unassembled WGS sequence"/>
</dbReference>
<dbReference type="RefSeq" id="WP_136577782.1">
    <property type="nucleotide sequence ID" value="NZ_STFF01000003.1"/>
</dbReference>
<dbReference type="InterPro" id="IPR014036">
    <property type="entry name" value="DeoR-like_C"/>
</dbReference>
<dbReference type="Gene3D" id="3.40.50.1360">
    <property type="match status" value="1"/>
</dbReference>
<accession>A0A4S8HVL5</accession>
<keyword evidence="2" id="KW-0238">DNA-binding</keyword>
<protein>
    <submittedName>
        <fullName evidence="5">DeoR/GlpR transcriptional regulator</fullName>
    </submittedName>
</protein>
<dbReference type="OrthoDB" id="9797223at2"/>
<dbReference type="SMART" id="SM01134">
    <property type="entry name" value="DeoRC"/>
    <property type="match status" value="1"/>
</dbReference>
<evidence type="ECO:0000313" key="6">
    <source>
        <dbReference type="Proteomes" id="UP000306918"/>
    </source>
</evidence>
<evidence type="ECO:0000256" key="3">
    <source>
        <dbReference type="ARBA" id="ARBA00023163"/>
    </source>
</evidence>
<feature type="domain" description="HTH deoR-type" evidence="4">
    <location>
        <begin position="3"/>
        <end position="58"/>
    </location>
</feature>
<keyword evidence="6" id="KW-1185">Reference proteome</keyword>
<dbReference type="InterPro" id="IPR037171">
    <property type="entry name" value="NagB/RpiA_transferase-like"/>
</dbReference>
<dbReference type="PROSITE" id="PS00894">
    <property type="entry name" value="HTH_DEOR_1"/>
    <property type="match status" value="1"/>
</dbReference>
<dbReference type="InterPro" id="IPR036390">
    <property type="entry name" value="WH_DNA-bd_sf"/>
</dbReference>
<evidence type="ECO:0000313" key="5">
    <source>
        <dbReference type="EMBL" id="THU39650.1"/>
    </source>
</evidence>
<dbReference type="SMART" id="SM00420">
    <property type="entry name" value="HTH_DEOR"/>
    <property type="match status" value="1"/>
</dbReference>
<evidence type="ECO:0000256" key="2">
    <source>
        <dbReference type="ARBA" id="ARBA00023125"/>
    </source>
</evidence>
<evidence type="ECO:0000256" key="1">
    <source>
        <dbReference type="ARBA" id="ARBA00023015"/>
    </source>
</evidence>
<dbReference type="EMBL" id="STFF01000003">
    <property type="protein sequence ID" value="THU39650.1"/>
    <property type="molecule type" value="Genomic_DNA"/>
</dbReference>
<dbReference type="PANTHER" id="PTHR30363:SF46">
    <property type="entry name" value="LYSR FAMILY TRANSCRIPTIONAL REGULATOR"/>
    <property type="match status" value="1"/>
</dbReference>
<dbReference type="Pfam" id="PF08220">
    <property type="entry name" value="HTH_DeoR"/>
    <property type="match status" value="1"/>
</dbReference>
<dbReference type="PRINTS" id="PR00037">
    <property type="entry name" value="HTHLACR"/>
</dbReference>
<proteinExistence type="predicted"/>
<dbReference type="GO" id="GO:0003700">
    <property type="term" value="F:DNA-binding transcription factor activity"/>
    <property type="evidence" value="ECO:0007669"/>
    <property type="project" value="InterPro"/>
</dbReference>
<name>A0A4S8HVL5_9BACT</name>
<dbReference type="PANTHER" id="PTHR30363">
    <property type="entry name" value="HTH-TYPE TRANSCRIPTIONAL REGULATOR SRLR-RELATED"/>
    <property type="match status" value="1"/>
</dbReference>
<dbReference type="InterPro" id="IPR050313">
    <property type="entry name" value="Carb_Metab_HTH_regulators"/>
</dbReference>
<comment type="caution">
    <text evidence="5">The sequence shown here is derived from an EMBL/GenBank/DDBJ whole genome shotgun (WGS) entry which is preliminary data.</text>
</comment>
<dbReference type="SUPFAM" id="SSF46785">
    <property type="entry name" value="Winged helix' DNA-binding domain"/>
    <property type="match status" value="1"/>
</dbReference>
<reference evidence="5 6" key="1">
    <citation type="submission" date="2019-04" db="EMBL/GenBank/DDBJ databases">
        <title>Niastella caeni sp. nov., isolated from activated sludge.</title>
        <authorList>
            <person name="Sheng M."/>
        </authorList>
    </citation>
    <scope>NUCLEOTIDE SEQUENCE [LARGE SCALE GENOMIC DNA]</scope>
    <source>
        <strain evidence="5 6">HX-2-15</strain>
    </source>
</reference>
<dbReference type="GO" id="GO:0003677">
    <property type="term" value="F:DNA binding"/>
    <property type="evidence" value="ECO:0007669"/>
    <property type="project" value="UniProtKB-KW"/>
</dbReference>
<gene>
    <name evidence="5" type="ORF">FAM09_14230</name>
</gene>